<dbReference type="InterPro" id="IPR015947">
    <property type="entry name" value="PUA-like_sf"/>
</dbReference>
<comment type="caution">
    <text evidence="15">The sequence shown here is derived from an EMBL/GenBank/DDBJ whole genome shotgun (WGS) entry which is preliminary data.</text>
</comment>
<dbReference type="InterPro" id="IPR046886">
    <property type="entry name" value="RsmE_MTase_dom"/>
</dbReference>
<protein>
    <recommendedName>
        <fullName evidence="4 12">Ribosomal RNA small subunit methyltransferase E</fullName>
        <ecNumber evidence="3 12">2.1.1.193</ecNumber>
    </recommendedName>
</protein>
<comment type="similarity">
    <text evidence="2 12">Belongs to the RNA methyltransferase RsmE family.</text>
</comment>
<keyword evidence="16" id="KW-1185">Reference proteome</keyword>
<dbReference type="STRING" id="243061.AWC25_14770"/>
<evidence type="ECO:0000313" key="15">
    <source>
        <dbReference type="EMBL" id="ODR09776.1"/>
    </source>
</evidence>
<dbReference type="InterPro" id="IPR006700">
    <property type="entry name" value="RsmE"/>
</dbReference>
<evidence type="ECO:0000256" key="9">
    <source>
        <dbReference type="ARBA" id="ARBA00022691"/>
    </source>
</evidence>
<accession>A0A1E3T5K6</accession>
<proteinExistence type="inferred from homology"/>
<dbReference type="PANTHER" id="PTHR30027:SF3">
    <property type="entry name" value="16S RRNA (URACIL(1498)-N(3))-METHYLTRANSFERASE"/>
    <property type="match status" value="1"/>
</dbReference>
<dbReference type="PANTHER" id="PTHR30027">
    <property type="entry name" value="RIBOSOMAL RNA SMALL SUBUNIT METHYLTRANSFERASE E"/>
    <property type="match status" value="1"/>
</dbReference>
<keyword evidence="6 12" id="KW-0698">rRNA processing</keyword>
<dbReference type="NCBIfam" id="NF008693">
    <property type="entry name" value="PRK11713.2-3"/>
    <property type="match status" value="1"/>
</dbReference>
<feature type="domain" description="Ribosomal RNA small subunit methyltransferase E PUA-like" evidence="14">
    <location>
        <begin position="20"/>
        <end position="67"/>
    </location>
</feature>
<organism evidence="15 16">
    <name type="scientific">Mycobacterium sherrisii</name>
    <dbReference type="NCBI Taxonomy" id="243061"/>
    <lineage>
        <taxon>Bacteria</taxon>
        <taxon>Bacillati</taxon>
        <taxon>Actinomycetota</taxon>
        <taxon>Actinomycetes</taxon>
        <taxon>Mycobacteriales</taxon>
        <taxon>Mycobacteriaceae</taxon>
        <taxon>Mycobacterium</taxon>
        <taxon>Mycobacterium simiae complex</taxon>
    </lineage>
</organism>
<comment type="catalytic activity">
    <reaction evidence="11 12">
        <text>uridine(1498) in 16S rRNA + S-adenosyl-L-methionine = N(3)-methyluridine(1498) in 16S rRNA + S-adenosyl-L-homocysteine + H(+)</text>
        <dbReference type="Rhea" id="RHEA:42920"/>
        <dbReference type="Rhea" id="RHEA-COMP:10283"/>
        <dbReference type="Rhea" id="RHEA-COMP:10284"/>
        <dbReference type="ChEBI" id="CHEBI:15378"/>
        <dbReference type="ChEBI" id="CHEBI:57856"/>
        <dbReference type="ChEBI" id="CHEBI:59789"/>
        <dbReference type="ChEBI" id="CHEBI:65315"/>
        <dbReference type="ChEBI" id="CHEBI:74502"/>
        <dbReference type="EC" id="2.1.1.193"/>
    </reaction>
</comment>
<dbReference type="SUPFAM" id="SSF88697">
    <property type="entry name" value="PUA domain-like"/>
    <property type="match status" value="1"/>
</dbReference>
<dbReference type="GO" id="GO:0005737">
    <property type="term" value="C:cytoplasm"/>
    <property type="evidence" value="ECO:0007669"/>
    <property type="project" value="UniProtKB-SubCell"/>
</dbReference>
<comment type="subcellular location">
    <subcellularLocation>
        <location evidence="1 12">Cytoplasm</location>
    </subcellularLocation>
</comment>
<comment type="function">
    <text evidence="10 12">Specifically methylates the N3 position of the uracil ring of uridine 1498 (m3U1498) in 16S rRNA. Acts on the fully assembled 30S ribosomal subunit.</text>
</comment>
<evidence type="ECO:0000256" key="11">
    <source>
        <dbReference type="ARBA" id="ARBA00047944"/>
    </source>
</evidence>
<dbReference type="AlphaFoldDB" id="A0A1E3T5K6"/>
<dbReference type="GO" id="GO:0070042">
    <property type="term" value="F:rRNA (uridine-N3-)-methyltransferase activity"/>
    <property type="evidence" value="ECO:0007669"/>
    <property type="project" value="TreeGrafter"/>
</dbReference>
<dbReference type="PIRSF" id="PIRSF015601">
    <property type="entry name" value="MTase_slr0722"/>
    <property type="match status" value="1"/>
</dbReference>
<feature type="domain" description="Ribosomal RNA small subunit methyltransferase E methyltransferase" evidence="13">
    <location>
        <begin position="78"/>
        <end position="240"/>
    </location>
</feature>
<reference evidence="16" key="1">
    <citation type="submission" date="2016-09" db="EMBL/GenBank/DDBJ databases">
        <authorList>
            <person name="Greninger A.L."/>
            <person name="Jerome K.R."/>
            <person name="Mcnair B."/>
            <person name="Wallis C."/>
            <person name="Fang F."/>
        </authorList>
    </citation>
    <scope>NUCLEOTIDE SEQUENCE [LARGE SCALE GENOMIC DNA]</scope>
    <source>
        <strain evidence="16">BC1_M4</strain>
    </source>
</reference>
<evidence type="ECO:0000256" key="6">
    <source>
        <dbReference type="ARBA" id="ARBA00022552"/>
    </source>
</evidence>
<gene>
    <name evidence="15" type="ORF">BHQ21_03380</name>
</gene>
<dbReference type="RefSeq" id="WP_069399028.1">
    <property type="nucleotide sequence ID" value="NZ_JACKTB010000037.1"/>
</dbReference>
<evidence type="ECO:0000259" key="13">
    <source>
        <dbReference type="Pfam" id="PF04452"/>
    </source>
</evidence>
<dbReference type="InterPro" id="IPR029026">
    <property type="entry name" value="tRNA_m1G_MTases_N"/>
</dbReference>
<evidence type="ECO:0000256" key="10">
    <source>
        <dbReference type="ARBA" id="ARBA00025699"/>
    </source>
</evidence>
<keyword evidence="8 12" id="KW-0808">Transferase</keyword>
<dbReference type="NCBIfam" id="TIGR00046">
    <property type="entry name" value="RsmE family RNA methyltransferase"/>
    <property type="match status" value="1"/>
</dbReference>
<dbReference type="Gene3D" id="2.40.240.20">
    <property type="entry name" value="Hypothetical PUA domain-like, domain 1"/>
    <property type="match status" value="1"/>
</dbReference>
<keyword evidence="9 12" id="KW-0949">S-adenosyl-L-methionine</keyword>
<evidence type="ECO:0000256" key="8">
    <source>
        <dbReference type="ARBA" id="ARBA00022679"/>
    </source>
</evidence>
<dbReference type="Pfam" id="PF04452">
    <property type="entry name" value="Methyltrans_RNA"/>
    <property type="match status" value="1"/>
</dbReference>
<evidence type="ECO:0000256" key="4">
    <source>
        <dbReference type="ARBA" id="ARBA00013673"/>
    </source>
</evidence>
<dbReference type="OrthoDB" id="9808126at2"/>
<keyword evidence="7 12" id="KW-0489">Methyltransferase</keyword>
<dbReference type="Pfam" id="PF20260">
    <property type="entry name" value="PUA_4"/>
    <property type="match status" value="1"/>
</dbReference>
<keyword evidence="5 12" id="KW-0963">Cytoplasm</keyword>
<evidence type="ECO:0000256" key="12">
    <source>
        <dbReference type="PIRNR" id="PIRNR015601"/>
    </source>
</evidence>
<dbReference type="InterPro" id="IPR029028">
    <property type="entry name" value="Alpha/beta_knot_MTases"/>
</dbReference>
<evidence type="ECO:0000256" key="7">
    <source>
        <dbReference type="ARBA" id="ARBA00022603"/>
    </source>
</evidence>
<dbReference type="FunFam" id="3.40.1280.10:FF:000023">
    <property type="entry name" value="Ribosomal RNA small subunit methyltransferase E"/>
    <property type="match status" value="1"/>
</dbReference>
<dbReference type="Gene3D" id="3.40.1280.10">
    <property type="match status" value="1"/>
</dbReference>
<evidence type="ECO:0000313" key="16">
    <source>
        <dbReference type="Proteomes" id="UP000094224"/>
    </source>
</evidence>
<name>A0A1E3T5K6_9MYCO</name>
<evidence type="ECO:0000256" key="2">
    <source>
        <dbReference type="ARBA" id="ARBA00005528"/>
    </source>
</evidence>
<evidence type="ECO:0000256" key="3">
    <source>
        <dbReference type="ARBA" id="ARBA00012328"/>
    </source>
</evidence>
<dbReference type="EC" id="2.1.1.193" evidence="3 12"/>
<evidence type="ECO:0000256" key="5">
    <source>
        <dbReference type="ARBA" id="ARBA00022490"/>
    </source>
</evidence>
<dbReference type="Proteomes" id="UP000094224">
    <property type="component" value="Unassembled WGS sequence"/>
</dbReference>
<dbReference type="SUPFAM" id="SSF75217">
    <property type="entry name" value="alpha/beta knot"/>
    <property type="match status" value="1"/>
</dbReference>
<dbReference type="EMBL" id="MIHC01000004">
    <property type="protein sequence ID" value="ODR09776.1"/>
    <property type="molecule type" value="Genomic_DNA"/>
</dbReference>
<dbReference type="GO" id="GO:0070475">
    <property type="term" value="P:rRNA base methylation"/>
    <property type="evidence" value="ECO:0007669"/>
    <property type="project" value="TreeGrafter"/>
</dbReference>
<dbReference type="CDD" id="cd18084">
    <property type="entry name" value="RsmE-like"/>
    <property type="match status" value="1"/>
</dbReference>
<sequence length="268" mass="27983">MVATLFYVEALPDIGELAVVDGDEGFHAATVRRIRPGEQLVLGNGAGGLARCVVEQSGRDGLHARVLDRWAADPARPAVTVVQALPKSDRSELAIELATEAGADAFLAWQATRCVATWQGARVEKGLRRWRAVARSAARQSRRAYLPTVDGVLSTPRLIPRIRDAVVAGATALVLHESAPERLAAAALAQANSLMLVVGPEGGIAPEELAALIDAGAVAVRLGPQVLRTSTAAAVALGALGVLTPRWEQTAEVEPAAPRAADQTEPSA</sequence>
<evidence type="ECO:0000256" key="1">
    <source>
        <dbReference type="ARBA" id="ARBA00004496"/>
    </source>
</evidence>
<evidence type="ECO:0000259" key="14">
    <source>
        <dbReference type="Pfam" id="PF20260"/>
    </source>
</evidence>
<dbReference type="InterPro" id="IPR046887">
    <property type="entry name" value="RsmE_PUA-like"/>
</dbReference>